<evidence type="ECO:0000313" key="2">
    <source>
        <dbReference type="EMBL" id="SHE83572.1"/>
    </source>
</evidence>
<feature type="transmembrane region" description="Helical" evidence="1">
    <location>
        <begin position="534"/>
        <end position="554"/>
    </location>
</feature>
<evidence type="ECO:0000256" key="1">
    <source>
        <dbReference type="SAM" id="Phobius"/>
    </source>
</evidence>
<keyword evidence="1" id="KW-0812">Transmembrane</keyword>
<keyword evidence="1" id="KW-0472">Membrane</keyword>
<feature type="transmembrane region" description="Helical" evidence="1">
    <location>
        <begin position="913"/>
        <end position="940"/>
    </location>
</feature>
<feature type="transmembrane region" description="Helical" evidence="1">
    <location>
        <begin position="382"/>
        <end position="407"/>
    </location>
</feature>
<accession>A0A1M4WRG9</accession>
<dbReference type="GO" id="GO:0005886">
    <property type="term" value="C:plasma membrane"/>
    <property type="evidence" value="ECO:0007669"/>
    <property type="project" value="TreeGrafter"/>
</dbReference>
<name>A0A1M4WRG9_9FIRM</name>
<dbReference type="AlphaFoldDB" id="A0A1M4WRG9"/>
<dbReference type="Proteomes" id="UP000184196">
    <property type="component" value="Unassembled WGS sequence"/>
</dbReference>
<proteinExistence type="predicted"/>
<feature type="transmembrane region" description="Helical" evidence="1">
    <location>
        <begin position="330"/>
        <end position="349"/>
    </location>
</feature>
<feature type="transmembrane region" description="Helical" evidence="1">
    <location>
        <begin position="419"/>
        <end position="443"/>
    </location>
</feature>
<reference evidence="3" key="1">
    <citation type="submission" date="2016-11" db="EMBL/GenBank/DDBJ databases">
        <authorList>
            <person name="Varghese N."/>
            <person name="Submissions S."/>
        </authorList>
    </citation>
    <scope>NUCLEOTIDE SEQUENCE [LARGE SCALE GENOMIC DNA]</scope>
    <source>
        <strain evidence="3">DSM 11792</strain>
    </source>
</reference>
<dbReference type="Gene3D" id="3.30.70.1320">
    <property type="entry name" value="Multidrug efflux transporter AcrB pore domain like"/>
    <property type="match status" value="1"/>
</dbReference>
<dbReference type="PANTHER" id="PTHR32063:SF0">
    <property type="entry name" value="SWARMING MOTILITY PROTEIN SWRC"/>
    <property type="match status" value="1"/>
</dbReference>
<dbReference type="SUPFAM" id="SSF82714">
    <property type="entry name" value="Multidrug efflux transporter AcrB TolC docking domain, DN and DC subdomains"/>
    <property type="match status" value="2"/>
</dbReference>
<dbReference type="SUPFAM" id="SSF82693">
    <property type="entry name" value="Multidrug efflux transporter AcrB pore domain, PN1, PN2, PC1 and PC2 subdomains"/>
    <property type="match status" value="3"/>
</dbReference>
<feature type="transmembrane region" description="Helical" evidence="1">
    <location>
        <begin position="995"/>
        <end position="1018"/>
    </location>
</feature>
<gene>
    <name evidence="2" type="ORF">SAMN02745218_00897</name>
</gene>
<feature type="transmembrane region" description="Helical" evidence="1">
    <location>
        <begin position="860"/>
        <end position="878"/>
    </location>
</feature>
<dbReference type="OrthoDB" id="9757876at2"/>
<dbReference type="RefSeq" id="WP_073163495.1">
    <property type="nucleotide sequence ID" value="NZ_FQUW01000009.1"/>
</dbReference>
<protein>
    <submittedName>
        <fullName evidence="2">Hydrophobic/amphiphilic exporter-1, HAE1 family</fullName>
    </submittedName>
</protein>
<dbReference type="Pfam" id="PF00873">
    <property type="entry name" value="ACR_tran"/>
    <property type="match status" value="1"/>
</dbReference>
<dbReference type="Gene3D" id="1.20.1640.10">
    <property type="entry name" value="Multidrug efflux transporter AcrB transmembrane domain"/>
    <property type="match status" value="2"/>
</dbReference>
<dbReference type="Gene3D" id="3.30.70.1440">
    <property type="entry name" value="Multidrug efflux transporter AcrB pore domain"/>
    <property type="match status" value="1"/>
</dbReference>
<dbReference type="Gene3D" id="3.30.70.1430">
    <property type="entry name" value="Multidrug efflux transporter AcrB pore domain"/>
    <property type="match status" value="2"/>
</dbReference>
<keyword evidence="3" id="KW-1185">Reference proteome</keyword>
<dbReference type="InterPro" id="IPR001036">
    <property type="entry name" value="Acrflvin-R"/>
</dbReference>
<feature type="transmembrane region" description="Helical" evidence="1">
    <location>
        <begin position="356"/>
        <end position="376"/>
    </location>
</feature>
<dbReference type="Gene3D" id="3.30.2090.10">
    <property type="entry name" value="Multidrug efflux transporter AcrB TolC docking domain, DN and DC subdomains"/>
    <property type="match status" value="2"/>
</dbReference>
<dbReference type="SUPFAM" id="SSF82866">
    <property type="entry name" value="Multidrug efflux transporter AcrB transmembrane domain"/>
    <property type="match status" value="2"/>
</dbReference>
<dbReference type="GO" id="GO:0042910">
    <property type="term" value="F:xenobiotic transmembrane transporter activity"/>
    <property type="evidence" value="ECO:0007669"/>
    <property type="project" value="TreeGrafter"/>
</dbReference>
<organism evidence="2 3">
    <name type="scientific">Desulfofundulus australicus DSM 11792</name>
    <dbReference type="NCBI Taxonomy" id="1121425"/>
    <lineage>
        <taxon>Bacteria</taxon>
        <taxon>Bacillati</taxon>
        <taxon>Bacillota</taxon>
        <taxon>Clostridia</taxon>
        <taxon>Eubacteriales</taxon>
        <taxon>Peptococcaceae</taxon>
        <taxon>Desulfofundulus</taxon>
    </lineage>
</organism>
<dbReference type="EMBL" id="FQUW01000009">
    <property type="protein sequence ID" value="SHE83572.1"/>
    <property type="molecule type" value="Genomic_DNA"/>
</dbReference>
<sequence length="1043" mass="113530">MKITDVSIQRPMLVAVLVTVLLILGGVSLSRLAIDLWPEMNLPVAAVVTEYPGAGPEEVEQQVTRPLESILATVSNLDTIRSTSSMGVSTIVLMFDWGTDMNYAALQIREKVDLIRQYLPSGAKAPMTVKMDPNMMPIMQLALSAADARELKQITDDIIQPRLERVGGVASVWSAGGMEREIRVLVDPERLAGYGLTLNSLTQALAAENLNISGGTVQEGTKDLLVRVTGEFRDLDEVRRVVVGAPGGQPVHLEDVARVEDGFKEVTQYSRVDGRPGLTVYIQKQSGANTVQVARAVREALDELKKELPGVDFHVVMDQSEFVERSISHVVKEIMVGGFLAMLVMWIFLRNLRSTLIISTSIPISIIGTFVLIYFNDMTLNLITMGGLALGVGLIVDDAIVVLENIYRHRQLGYSLVDAALVGTSEVGSAVIASTLTTMAVFLPVVFVQGLAAQVFTPLALTVSFSIFTSLIVALTLVPLMSSRWLHLEEAPAGDAAGERSWHRLYRLSERWFNNLNSAYRRLLEWALNHRRRVIATVTVLVVLSVAAFPLVGFEFMPSMDQGQVNITVEMPRGTSLEETNRVATRIEKMVQDPWVESVFTGVGFTGMQGMWGESNTDVAQIILQLVDKSRRSVTADEVAEILRQRLKDIPGAKIKVSAVEEGGGMMGGSAPVQIQVRGDDMATLTRLGDRVAELVRRVPGTREVTSSLQEGRPEVQVLVHRDRAAACGLSPTEVASTVRTAVEGTVATRYRTGGEEVDIRVQLRDGEVTRLPDLSTLTILSPTGASVPLSQVAEIVETRGPHAIDRQDQTRLVTVTAQLAGRDLGSVIKDIQAGLKGLSLPPGYTVEFSGEQEQMAETFGDLSLALILAVVLVYLVMVAQFESLLYPFIIMFSVPVTIVGVTFSLLVTGRAFSVPAFIGVIMLVGIVVKNAIVFVDYVNTLRRRGLERREAILQAGPVRLRPILMTALTAILAMLPMALGIGEGSEGQAPMATVVAGGLAFSTLITLVLVPVIYTILDDWKERWQARWAGRRTARLEAGNRG</sequence>
<feature type="transmembrane region" description="Helical" evidence="1">
    <location>
        <begin position="885"/>
        <end position="907"/>
    </location>
</feature>
<dbReference type="InterPro" id="IPR027463">
    <property type="entry name" value="AcrB_DN_DC_subdom"/>
</dbReference>
<feature type="transmembrane region" description="Helical" evidence="1">
    <location>
        <begin position="961"/>
        <end position="983"/>
    </location>
</feature>
<dbReference type="PANTHER" id="PTHR32063">
    <property type="match status" value="1"/>
</dbReference>
<keyword evidence="1" id="KW-1133">Transmembrane helix</keyword>
<dbReference type="PRINTS" id="PR00702">
    <property type="entry name" value="ACRIFLAVINRP"/>
</dbReference>
<feature type="transmembrane region" description="Helical" evidence="1">
    <location>
        <begin position="455"/>
        <end position="478"/>
    </location>
</feature>
<evidence type="ECO:0000313" key="3">
    <source>
        <dbReference type="Proteomes" id="UP000184196"/>
    </source>
</evidence>